<name>A0ACC0KLF5_CHOFU</name>
<organism evidence="1 2">
    <name type="scientific">Choristoneura fumiferana</name>
    <name type="common">Spruce budworm moth</name>
    <name type="synonym">Archips fumiferana</name>
    <dbReference type="NCBI Taxonomy" id="7141"/>
    <lineage>
        <taxon>Eukaryota</taxon>
        <taxon>Metazoa</taxon>
        <taxon>Ecdysozoa</taxon>
        <taxon>Arthropoda</taxon>
        <taxon>Hexapoda</taxon>
        <taxon>Insecta</taxon>
        <taxon>Pterygota</taxon>
        <taxon>Neoptera</taxon>
        <taxon>Endopterygota</taxon>
        <taxon>Lepidoptera</taxon>
        <taxon>Glossata</taxon>
        <taxon>Ditrysia</taxon>
        <taxon>Tortricoidea</taxon>
        <taxon>Tortricidae</taxon>
        <taxon>Tortricinae</taxon>
        <taxon>Choristoneura</taxon>
    </lineage>
</organism>
<comment type="caution">
    <text evidence="1">The sequence shown here is derived from an EMBL/GenBank/DDBJ whole genome shotgun (WGS) entry which is preliminary data.</text>
</comment>
<evidence type="ECO:0000313" key="2">
    <source>
        <dbReference type="Proteomes" id="UP001064048"/>
    </source>
</evidence>
<evidence type="ECO:0000313" key="1">
    <source>
        <dbReference type="EMBL" id="KAI8437343.1"/>
    </source>
</evidence>
<sequence>MERCIKVNEEWNAKVAAEREERRKVELAAREEHILGRMQVKDQKLAERIEKAAEEIRNQKELSTTFITPETLEEAIDRALANPKDYNYAIDLQGNQIAGRETPIPVKEKAASTA</sequence>
<protein>
    <submittedName>
        <fullName evidence="1">Uncharacterized protein</fullName>
    </submittedName>
</protein>
<keyword evidence="2" id="KW-1185">Reference proteome</keyword>
<proteinExistence type="predicted"/>
<reference evidence="1 2" key="1">
    <citation type="journal article" date="2022" name="Genome Biol. Evol.">
        <title>The Spruce Budworm Genome: Reconstructing the Evolutionary History of Antifreeze Proteins.</title>
        <authorList>
            <person name="Beliveau C."/>
            <person name="Gagne P."/>
            <person name="Picq S."/>
            <person name="Vernygora O."/>
            <person name="Keeling C.I."/>
            <person name="Pinkney K."/>
            <person name="Doucet D."/>
            <person name="Wen F."/>
            <person name="Johnston J.S."/>
            <person name="Maaroufi H."/>
            <person name="Boyle B."/>
            <person name="Laroche J."/>
            <person name="Dewar K."/>
            <person name="Juretic N."/>
            <person name="Blackburn G."/>
            <person name="Nisole A."/>
            <person name="Brunet B."/>
            <person name="Brandao M."/>
            <person name="Lumley L."/>
            <person name="Duan J."/>
            <person name="Quan G."/>
            <person name="Lucarotti C.J."/>
            <person name="Roe A.D."/>
            <person name="Sperling F.A.H."/>
            <person name="Levesque R.C."/>
            <person name="Cusson M."/>
        </authorList>
    </citation>
    <scope>NUCLEOTIDE SEQUENCE [LARGE SCALE GENOMIC DNA]</scope>
    <source>
        <strain evidence="1">Glfc:IPQL:Cfum</strain>
    </source>
</reference>
<accession>A0ACC0KLF5</accession>
<gene>
    <name evidence="1" type="ORF">MSG28_011684</name>
</gene>
<dbReference type="Proteomes" id="UP001064048">
    <property type="component" value="Chromosome 20"/>
</dbReference>
<dbReference type="EMBL" id="CM046120">
    <property type="protein sequence ID" value="KAI8437343.1"/>
    <property type="molecule type" value="Genomic_DNA"/>
</dbReference>